<reference evidence="4 5" key="1">
    <citation type="journal article" date="2020" name="Nat. Commun.">
        <title>Genome of Tripterygium wilfordii and identification of cytochrome P450 involved in triptolide biosynthesis.</title>
        <authorList>
            <person name="Tu L."/>
            <person name="Su P."/>
            <person name="Zhang Z."/>
            <person name="Gao L."/>
            <person name="Wang J."/>
            <person name="Hu T."/>
            <person name="Zhou J."/>
            <person name="Zhang Y."/>
            <person name="Zhao Y."/>
            <person name="Liu Y."/>
            <person name="Song Y."/>
            <person name="Tong Y."/>
            <person name="Lu Y."/>
            <person name="Yang J."/>
            <person name="Xu C."/>
            <person name="Jia M."/>
            <person name="Peters R.J."/>
            <person name="Huang L."/>
            <person name="Gao W."/>
        </authorList>
    </citation>
    <scope>NUCLEOTIDE SEQUENCE [LARGE SCALE GENOMIC DNA]</scope>
    <source>
        <strain evidence="5">cv. XIE 37</strain>
        <tissue evidence="4">Leaf</tissue>
    </source>
</reference>
<dbReference type="EMBL" id="JAAARO010000003">
    <property type="protein sequence ID" value="KAF5750820.1"/>
    <property type="molecule type" value="Genomic_DNA"/>
</dbReference>
<sequence>MSASHNADSGCFSAILRRILCAGSLQTHPSDQIAKSNTFDFDHEKKDLKRDAEVQAPGTKRVNTPALAPGVVARLMGLDSLPDTKWIPRERVPDSVTRSRSVNFMDYFSELDLGKSKHRRVRTSVSFREVPTSLHGVQQDQDFLVLYLGNVDKAEEVGSKLKKCEEGLRRERQRDEERRKSMENLAGRVIMKKKKKENKVNNSKISALKNEPRRPVVSHKQFSKADGIEKENNCKKLSGKTPYKAKSPVNAIKPKDKYAGSKNMTKRKKKENEEVNSEVDQECHSDCSSSASVLDHKFLSALDEYLQSEMKPVDSIPKTKMPPTRENYDSLSPHPTQVLNTHKLGLRAKYGAELTSELCRWTKEDIEESNWTAKNGFAFEGFEDICKELVQTILDQLVHHVVCELV</sequence>
<proteinExistence type="predicted"/>
<evidence type="ECO:0000259" key="3">
    <source>
        <dbReference type="Pfam" id="PF14383"/>
    </source>
</evidence>
<comment type="caution">
    <text evidence="4">The sequence shown here is derived from an EMBL/GenBank/DDBJ whole genome shotgun (WGS) entry which is preliminary data.</text>
</comment>
<organism evidence="4 5">
    <name type="scientific">Tripterygium wilfordii</name>
    <name type="common">Thunder God vine</name>
    <dbReference type="NCBI Taxonomy" id="458696"/>
    <lineage>
        <taxon>Eukaryota</taxon>
        <taxon>Viridiplantae</taxon>
        <taxon>Streptophyta</taxon>
        <taxon>Embryophyta</taxon>
        <taxon>Tracheophyta</taxon>
        <taxon>Spermatophyta</taxon>
        <taxon>Magnoliopsida</taxon>
        <taxon>eudicotyledons</taxon>
        <taxon>Gunneridae</taxon>
        <taxon>Pentapetalae</taxon>
        <taxon>rosids</taxon>
        <taxon>fabids</taxon>
        <taxon>Celastrales</taxon>
        <taxon>Celastraceae</taxon>
        <taxon>Tripterygium</taxon>
    </lineage>
</organism>
<dbReference type="OrthoDB" id="1670627at2759"/>
<keyword evidence="1" id="KW-0175">Coiled coil</keyword>
<dbReference type="Pfam" id="PF14383">
    <property type="entry name" value="VARLMGL"/>
    <property type="match status" value="1"/>
</dbReference>
<feature type="coiled-coil region" evidence="1">
    <location>
        <begin position="165"/>
        <end position="211"/>
    </location>
</feature>
<feature type="domain" description="DUF3741" evidence="3">
    <location>
        <begin position="68"/>
        <end position="85"/>
    </location>
</feature>
<dbReference type="PANTHER" id="PTHR35499:SF4">
    <property type="entry name" value="ALC-INTERACTING PROTEIN 1"/>
    <property type="match status" value="1"/>
</dbReference>
<evidence type="ECO:0000313" key="4">
    <source>
        <dbReference type="EMBL" id="KAF5750820.1"/>
    </source>
</evidence>
<keyword evidence="5" id="KW-1185">Reference proteome</keyword>
<dbReference type="InParanoid" id="A0A7J7DWQ5"/>
<evidence type="ECO:0000256" key="1">
    <source>
        <dbReference type="SAM" id="Coils"/>
    </source>
</evidence>
<feature type="region of interest" description="Disordered" evidence="2">
    <location>
        <begin position="253"/>
        <end position="277"/>
    </location>
</feature>
<name>A0A7J7DWQ5_TRIWF</name>
<gene>
    <name evidence="4" type="ORF">HS088_TW03G01160</name>
</gene>
<dbReference type="FunCoup" id="A0A7J7DWQ5">
    <property type="interactions" value="55"/>
</dbReference>
<dbReference type="AlphaFoldDB" id="A0A7J7DWQ5"/>
<protein>
    <recommendedName>
        <fullName evidence="3">DUF3741 domain-containing protein</fullName>
    </recommendedName>
</protein>
<evidence type="ECO:0000313" key="5">
    <source>
        <dbReference type="Proteomes" id="UP000593562"/>
    </source>
</evidence>
<dbReference type="InterPro" id="IPR032795">
    <property type="entry name" value="DUF3741-assoc"/>
</dbReference>
<dbReference type="Proteomes" id="UP000593562">
    <property type="component" value="Unassembled WGS sequence"/>
</dbReference>
<dbReference type="PANTHER" id="PTHR35499">
    <property type="entry name" value="OS05G0128300 PROTEIN"/>
    <property type="match status" value="1"/>
</dbReference>
<accession>A0A7J7DWQ5</accession>
<evidence type="ECO:0000256" key="2">
    <source>
        <dbReference type="SAM" id="MobiDB-lite"/>
    </source>
</evidence>